<organism evidence="2 3">
    <name type="scientific">Cytospora mali</name>
    <name type="common">Apple Valsa canker fungus</name>
    <name type="synonym">Valsa mali</name>
    <dbReference type="NCBI Taxonomy" id="578113"/>
    <lineage>
        <taxon>Eukaryota</taxon>
        <taxon>Fungi</taxon>
        <taxon>Dikarya</taxon>
        <taxon>Ascomycota</taxon>
        <taxon>Pezizomycotina</taxon>
        <taxon>Sordariomycetes</taxon>
        <taxon>Sordariomycetidae</taxon>
        <taxon>Diaporthales</taxon>
        <taxon>Cytosporaceae</taxon>
        <taxon>Cytospora</taxon>
    </lineage>
</organism>
<feature type="compositionally biased region" description="Acidic residues" evidence="1">
    <location>
        <begin position="429"/>
        <end position="454"/>
    </location>
</feature>
<dbReference type="OrthoDB" id="10663526at2759"/>
<proteinExistence type="predicted"/>
<evidence type="ECO:0000313" key="2">
    <source>
        <dbReference type="EMBL" id="KUI65177.1"/>
    </source>
</evidence>
<protein>
    <submittedName>
        <fullName evidence="2">Uncharacterized protein</fullName>
    </submittedName>
</protein>
<name>A0A194VMF1_CYTMA</name>
<evidence type="ECO:0000256" key="1">
    <source>
        <dbReference type="SAM" id="MobiDB-lite"/>
    </source>
</evidence>
<dbReference type="AlphaFoldDB" id="A0A194VMF1"/>
<dbReference type="EMBL" id="CM003098">
    <property type="protein sequence ID" value="KUI65177.1"/>
    <property type="molecule type" value="Genomic_DNA"/>
</dbReference>
<accession>A0A194VMF1</accession>
<keyword evidence="3" id="KW-1185">Reference proteome</keyword>
<feature type="region of interest" description="Disordered" evidence="1">
    <location>
        <begin position="156"/>
        <end position="177"/>
    </location>
</feature>
<evidence type="ECO:0000313" key="3">
    <source>
        <dbReference type="Proteomes" id="UP000078559"/>
    </source>
</evidence>
<gene>
    <name evidence="2" type="ORF">VM1G_00609</name>
</gene>
<dbReference type="Proteomes" id="UP000078559">
    <property type="component" value="Chromosome 1"/>
</dbReference>
<feature type="region of interest" description="Disordered" evidence="1">
    <location>
        <begin position="87"/>
        <end position="114"/>
    </location>
</feature>
<feature type="region of interest" description="Disordered" evidence="1">
    <location>
        <begin position="421"/>
        <end position="454"/>
    </location>
</feature>
<reference evidence="2" key="1">
    <citation type="submission" date="2014-12" db="EMBL/GenBank/DDBJ databases">
        <title>Genome Sequence of Valsa Canker Pathogens Uncovers a Specific Adaption of Colonization on Woody Bark.</title>
        <authorList>
            <person name="Yin Z."/>
            <person name="Liu H."/>
            <person name="Gao X."/>
            <person name="Li Z."/>
            <person name="Song N."/>
            <person name="Ke X."/>
            <person name="Dai Q."/>
            <person name="Wu Y."/>
            <person name="Sun Y."/>
            <person name="Xu J.-R."/>
            <person name="Kang Z.K."/>
            <person name="Wang L."/>
            <person name="Huang L."/>
        </authorList>
    </citation>
    <scope>NUCLEOTIDE SEQUENCE [LARGE SCALE GENOMIC DNA]</scope>
    <source>
        <strain evidence="2">03-8</strain>
    </source>
</reference>
<sequence length="454" mass="50517">MDKSVSSILEEVLDDFEREHGVKIIPEQLSQATLRYLNGLRGDELRTAILEIIGELWSLQMLGNRNGAITTAWLDSRINRLLQSQGQDSYMPDAPAPLVGNQPDAAASNGPQTSQGFGYGVVGAATNISGRRPKPPQISQEPIFGVPTTVASKKLQTSQGLGSGVVGAATNPSGRRPKPLQIAQEMTDSITVAVENNIRRARKKGKSDYSKLRSQIREKYITPHLPPGADRSTKIPCRHCEQIFSSGSMVDHIIRKHPTASKMPRINTPFYPCDVEGCDALKTNHLPDTLADHQSVKHGMDLPKNKYTTQAKYLGRKSMSVLRHHNIEDGYDLNELKERVRHAEKELAKITPQYKSRHGLDLDTTYPTDEEALPEGRGSLVQHLIDLRTDGLQKGKLLCQPEEEGNWQEVLNDLQKALKRVQNGRAVDEQESEEEEDEGEEKGEEKGENEEEDE</sequence>